<dbReference type="Pfam" id="PF00392">
    <property type="entry name" value="GntR"/>
    <property type="match status" value="1"/>
</dbReference>
<evidence type="ECO:0000259" key="5">
    <source>
        <dbReference type="PROSITE" id="PS50949"/>
    </source>
</evidence>
<keyword evidence="1" id="KW-0805">Transcription regulation</keyword>
<feature type="domain" description="HTH gntR-type" evidence="5">
    <location>
        <begin position="23"/>
        <end position="90"/>
    </location>
</feature>
<keyword evidence="2" id="KW-0238">DNA-binding</keyword>
<evidence type="ECO:0000313" key="6">
    <source>
        <dbReference type="EMBL" id="VTZ63509.1"/>
    </source>
</evidence>
<evidence type="ECO:0000256" key="3">
    <source>
        <dbReference type="ARBA" id="ARBA00023163"/>
    </source>
</evidence>
<feature type="region of interest" description="Disordered" evidence="4">
    <location>
        <begin position="1"/>
        <end position="22"/>
    </location>
</feature>
<dbReference type="PROSITE" id="PS50949">
    <property type="entry name" value="HTH_GNTR"/>
    <property type="match status" value="1"/>
</dbReference>
<dbReference type="GO" id="GO:0003677">
    <property type="term" value="F:DNA binding"/>
    <property type="evidence" value="ECO:0007669"/>
    <property type="project" value="UniProtKB-KW"/>
</dbReference>
<evidence type="ECO:0000256" key="1">
    <source>
        <dbReference type="ARBA" id="ARBA00023015"/>
    </source>
</evidence>
<protein>
    <submittedName>
        <fullName evidence="6">Transcriptional regulator, GntR family</fullName>
    </submittedName>
</protein>
<dbReference type="PANTHER" id="PTHR43537:SF53">
    <property type="entry name" value="HTH-TYPE TRANSCRIPTIONAL REPRESSOR NANR"/>
    <property type="match status" value="1"/>
</dbReference>
<sequence>MAVPPFFRSQKDRAPAGAAMSGPEAEHRVVQVIVEAIMDHRVAPGARLIERELAIASGASRSAIRNGLMRLAHAGLVELSPNKGASIAMCSPDEARQIFDARIVIETAAVKKLAGTIGEGELERLRAFVEDEREAYERGRMEDARHLSRRFHVLLAEMAGNDVLTGVIRDLINRQPLLSWSRPETEPRFCGNHAHSEIVEAIASRDGERAAHLNMEHLRALERELGAERAAAMQELRSAQAADGPDGNARQADESPVVD</sequence>
<dbReference type="Gene3D" id="1.20.120.530">
    <property type="entry name" value="GntR ligand-binding domain-like"/>
    <property type="match status" value="1"/>
</dbReference>
<name>A0A508X194_9HYPH</name>
<feature type="region of interest" description="Disordered" evidence="4">
    <location>
        <begin position="234"/>
        <end position="259"/>
    </location>
</feature>
<dbReference type="RefSeq" id="WP_101793461.1">
    <property type="nucleotide sequence ID" value="NZ_CABFNB010000118.1"/>
</dbReference>
<dbReference type="InterPro" id="IPR036390">
    <property type="entry name" value="WH_DNA-bd_sf"/>
</dbReference>
<dbReference type="InterPro" id="IPR036388">
    <property type="entry name" value="WH-like_DNA-bd_sf"/>
</dbReference>
<dbReference type="Proteomes" id="UP000507954">
    <property type="component" value="Unassembled WGS sequence"/>
</dbReference>
<proteinExistence type="predicted"/>
<organism evidence="6">
    <name type="scientific">Sinorhizobium medicae</name>
    <dbReference type="NCBI Taxonomy" id="110321"/>
    <lineage>
        <taxon>Bacteria</taxon>
        <taxon>Pseudomonadati</taxon>
        <taxon>Pseudomonadota</taxon>
        <taxon>Alphaproteobacteria</taxon>
        <taxon>Hyphomicrobiales</taxon>
        <taxon>Rhizobiaceae</taxon>
        <taxon>Sinorhizobium/Ensifer group</taxon>
        <taxon>Sinorhizobium</taxon>
    </lineage>
</organism>
<dbReference type="InterPro" id="IPR011711">
    <property type="entry name" value="GntR_C"/>
</dbReference>
<keyword evidence="3" id="KW-0804">Transcription</keyword>
<evidence type="ECO:0000256" key="4">
    <source>
        <dbReference type="SAM" id="MobiDB-lite"/>
    </source>
</evidence>
<dbReference type="SMART" id="SM00345">
    <property type="entry name" value="HTH_GNTR"/>
    <property type="match status" value="1"/>
</dbReference>
<dbReference type="Pfam" id="PF07729">
    <property type="entry name" value="FCD"/>
    <property type="match status" value="1"/>
</dbReference>
<reference evidence="6" key="1">
    <citation type="submission" date="2019-06" db="EMBL/GenBank/DDBJ databases">
        <authorList>
            <person name="Le Quere A."/>
            <person name="Colella S."/>
        </authorList>
    </citation>
    <scope>NUCLEOTIDE SEQUENCE</scope>
    <source>
        <strain evidence="6">EmedicaeMD41</strain>
    </source>
</reference>
<dbReference type="SUPFAM" id="SSF48008">
    <property type="entry name" value="GntR ligand-binding domain-like"/>
    <property type="match status" value="1"/>
</dbReference>
<dbReference type="InterPro" id="IPR000524">
    <property type="entry name" value="Tscrpt_reg_HTH_GntR"/>
</dbReference>
<evidence type="ECO:0000256" key="2">
    <source>
        <dbReference type="ARBA" id="ARBA00023125"/>
    </source>
</evidence>
<dbReference type="EMBL" id="CABFNB010000118">
    <property type="protein sequence ID" value="VTZ63509.1"/>
    <property type="molecule type" value="Genomic_DNA"/>
</dbReference>
<dbReference type="InterPro" id="IPR008920">
    <property type="entry name" value="TF_FadR/GntR_C"/>
</dbReference>
<dbReference type="Gene3D" id="1.10.10.10">
    <property type="entry name" value="Winged helix-like DNA-binding domain superfamily/Winged helix DNA-binding domain"/>
    <property type="match status" value="1"/>
</dbReference>
<dbReference type="PANTHER" id="PTHR43537">
    <property type="entry name" value="TRANSCRIPTIONAL REGULATOR, GNTR FAMILY"/>
    <property type="match status" value="1"/>
</dbReference>
<dbReference type="SUPFAM" id="SSF46785">
    <property type="entry name" value="Winged helix' DNA-binding domain"/>
    <property type="match status" value="1"/>
</dbReference>
<accession>A0A508X194</accession>
<dbReference type="SMART" id="SM00895">
    <property type="entry name" value="FCD"/>
    <property type="match status" value="1"/>
</dbReference>
<dbReference type="GO" id="GO:0003700">
    <property type="term" value="F:DNA-binding transcription factor activity"/>
    <property type="evidence" value="ECO:0007669"/>
    <property type="project" value="InterPro"/>
</dbReference>
<dbReference type="AlphaFoldDB" id="A0A508X194"/>
<gene>
    <name evidence="6" type="ORF">EMEDMD4_500065</name>
</gene>